<dbReference type="InterPro" id="IPR000362">
    <property type="entry name" value="Fumarate_lyase_fam"/>
</dbReference>
<dbReference type="GO" id="GO:0047472">
    <property type="term" value="F:3-carboxy-cis,cis-muconate cycloisomerase activity"/>
    <property type="evidence" value="ECO:0007669"/>
    <property type="project" value="UniProtKB-EC"/>
</dbReference>
<dbReference type="Gene3D" id="1.20.200.10">
    <property type="entry name" value="Fumarase/aspartase (Central domain)"/>
    <property type="match status" value="1"/>
</dbReference>
<dbReference type="AlphaFoldDB" id="A0A6M1SRK0"/>
<feature type="domain" description="Fumarate lyase N-terminal" evidence="2">
    <location>
        <begin position="27"/>
        <end position="285"/>
    </location>
</feature>
<dbReference type="PANTHER" id="PTHR43172:SF2">
    <property type="entry name" value="ADENYLOSUCCINATE LYASE C-TERMINAL DOMAIN-CONTAINING PROTEIN"/>
    <property type="match status" value="1"/>
</dbReference>
<reference evidence="3 4" key="1">
    <citation type="submission" date="2020-02" db="EMBL/GenBank/DDBJ databases">
        <authorList>
            <person name="Khan S.A."/>
            <person name="Jeon C.O."/>
            <person name="Chun B.H."/>
        </authorList>
    </citation>
    <scope>NUCLEOTIDE SEQUENCE [LARGE SCALE GENOMIC DNA]</scope>
    <source>
        <strain evidence="3 4">H239</strain>
    </source>
</reference>
<dbReference type="EC" id="5.5.1.2" evidence="3"/>
<dbReference type="EMBL" id="JAALFG010000001">
    <property type="protein sequence ID" value="NGP17003.1"/>
    <property type="molecule type" value="Genomic_DNA"/>
</dbReference>
<comment type="caution">
    <text evidence="3">The sequence shown here is derived from an EMBL/GenBank/DDBJ whole genome shotgun (WGS) entry which is preliminary data.</text>
</comment>
<dbReference type="SUPFAM" id="SSF48557">
    <property type="entry name" value="L-aspartase-like"/>
    <property type="match status" value="1"/>
</dbReference>
<gene>
    <name evidence="3" type="ORF">G5575_04235</name>
</gene>
<reference evidence="3 4" key="2">
    <citation type="submission" date="2020-03" db="EMBL/GenBank/DDBJ databases">
        <title>Devosia chinhatensis sp. nov., isolated from a hexachlorocyclohexane (HCH) dump site in India.</title>
        <authorList>
            <person name="Kumar M."/>
            <person name="Lal R."/>
        </authorList>
    </citation>
    <scope>NUCLEOTIDE SEQUENCE [LARGE SCALE GENOMIC DNA]</scope>
    <source>
        <strain evidence="3 4">H239</strain>
    </source>
</reference>
<dbReference type="InterPro" id="IPR022761">
    <property type="entry name" value="Fumarate_lyase_N"/>
</dbReference>
<sequence>MTLLSALTGDSEIEAVLSDAAQLGGMLQFERALAEASAEAGWISQEAATAIGVALDGFEPDWAALEAGMAQDGVVVPTLVRQLRAAVAEPHRAALHRGATSQDVIDTALMLQLAQTFDLYERRLGALLDRLETLRRDWAGVPLMAHTRMQVALPTTWNAKLMSWAEPLKRHLRSLLAMRQGLLVVQLGGPVGDRASFEGHGDAIAAGMARRLDLGVAEPWQATRDPIVALGGLLALIGGSLGKIGADVTLLAQNEVGALLLMGGGGSSAMAHKSNPVNAEVLVALARLNAGLSGTLAQALVHENERSGAAWTLEWLVLPQMLVATGASLILADRLLAQLRLGETKDKSDG</sequence>
<keyword evidence="4" id="KW-1185">Reference proteome</keyword>
<evidence type="ECO:0000256" key="1">
    <source>
        <dbReference type="ARBA" id="ARBA00034772"/>
    </source>
</evidence>
<accession>A0A6M1SRK0</accession>
<comment type="similarity">
    <text evidence="1">Belongs to the class-II fumarase/aspartase family.</text>
</comment>
<name>A0A6M1SRK0_9HYPH</name>
<evidence type="ECO:0000259" key="2">
    <source>
        <dbReference type="Pfam" id="PF00206"/>
    </source>
</evidence>
<proteinExistence type="inferred from homology"/>
<dbReference type="Pfam" id="PF00206">
    <property type="entry name" value="Lyase_1"/>
    <property type="match status" value="1"/>
</dbReference>
<dbReference type="PRINTS" id="PR00149">
    <property type="entry name" value="FUMRATELYASE"/>
</dbReference>
<evidence type="ECO:0000313" key="4">
    <source>
        <dbReference type="Proteomes" id="UP000474802"/>
    </source>
</evidence>
<evidence type="ECO:0000313" key="3">
    <source>
        <dbReference type="EMBL" id="NGP17003.1"/>
    </source>
</evidence>
<dbReference type="PANTHER" id="PTHR43172">
    <property type="entry name" value="ADENYLOSUCCINATE LYASE"/>
    <property type="match status" value="1"/>
</dbReference>
<dbReference type="NCBIfam" id="NF004631">
    <property type="entry name" value="PRK05975.1"/>
    <property type="match status" value="1"/>
</dbReference>
<dbReference type="GO" id="GO:0016829">
    <property type="term" value="F:lyase activity"/>
    <property type="evidence" value="ECO:0007669"/>
    <property type="project" value="UniProtKB-ARBA"/>
</dbReference>
<dbReference type="Proteomes" id="UP000474802">
    <property type="component" value="Unassembled WGS sequence"/>
</dbReference>
<organism evidence="3 4">
    <name type="scientific">Devosia aurantiaca</name>
    <dbReference type="NCBI Taxonomy" id="2714858"/>
    <lineage>
        <taxon>Bacteria</taxon>
        <taxon>Pseudomonadati</taxon>
        <taxon>Pseudomonadota</taxon>
        <taxon>Alphaproteobacteria</taxon>
        <taxon>Hyphomicrobiales</taxon>
        <taxon>Devosiaceae</taxon>
        <taxon>Devosia</taxon>
    </lineage>
</organism>
<protein>
    <submittedName>
        <fullName evidence="3">3-carboxy-cis,cis-muconate cycloisomerase</fullName>
        <ecNumber evidence="3">5.5.1.2</ecNumber>
    </submittedName>
</protein>
<dbReference type="RefSeq" id="WP_164533227.1">
    <property type="nucleotide sequence ID" value="NZ_JAALFG010000001.1"/>
</dbReference>
<keyword evidence="3" id="KW-0413">Isomerase</keyword>
<dbReference type="InterPro" id="IPR008948">
    <property type="entry name" value="L-Aspartase-like"/>
</dbReference>
<dbReference type="PROSITE" id="PS00163">
    <property type="entry name" value="FUMARATE_LYASES"/>
    <property type="match status" value="1"/>
</dbReference>
<dbReference type="InterPro" id="IPR020557">
    <property type="entry name" value="Fumarate_lyase_CS"/>
</dbReference>